<dbReference type="InterPro" id="IPR013632">
    <property type="entry name" value="Rad51_C"/>
</dbReference>
<dbReference type="GO" id="GO:0008821">
    <property type="term" value="F:crossover junction DNA endonuclease activity"/>
    <property type="evidence" value="ECO:0007669"/>
    <property type="project" value="TreeGrafter"/>
</dbReference>
<evidence type="ECO:0000313" key="9">
    <source>
        <dbReference type="EMBL" id="GCC32928.1"/>
    </source>
</evidence>
<dbReference type="PIRSF" id="PIRSF005856">
    <property type="entry name" value="Rad51"/>
    <property type="match status" value="1"/>
</dbReference>
<keyword evidence="6" id="KW-0539">Nucleus</keyword>
<evidence type="ECO:0000256" key="6">
    <source>
        <dbReference type="ARBA" id="ARBA00023242"/>
    </source>
</evidence>
<keyword evidence="4" id="KW-0067">ATP-binding</keyword>
<gene>
    <name evidence="9" type="ORF">chiPu_0011392</name>
</gene>
<dbReference type="InterPro" id="IPR027417">
    <property type="entry name" value="P-loop_NTPase"/>
</dbReference>
<dbReference type="GO" id="GO:0005657">
    <property type="term" value="C:replication fork"/>
    <property type="evidence" value="ECO:0007669"/>
    <property type="project" value="TreeGrafter"/>
</dbReference>
<dbReference type="PANTHER" id="PTHR46239:SF1">
    <property type="entry name" value="DNA REPAIR PROTEIN RAD51 HOMOLOG 3"/>
    <property type="match status" value="1"/>
</dbReference>
<comment type="caution">
    <text evidence="9">The sequence shown here is derived from an EMBL/GenBank/DDBJ whole genome shotgun (WGS) entry which is preliminary data.</text>
</comment>
<organism evidence="9 10">
    <name type="scientific">Chiloscyllium punctatum</name>
    <name type="common">Brownbanded bambooshark</name>
    <name type="synonym">Hemiscyllium punctatum</name>
    <dbReference type="NCBI Taxonomy" id="137246"/>
    <lineage>
        <taxon>Eukaryota</taxon>
        <taxon>Metazoa</taxon>
        <taxon>Chordata</taxon>
        <taxon>Craniata</taxon>
        <taxon>Vertebrata</taxon>
        <taxon>Chondrichthyes</taxon>
        <taxon>Elasmobranchii</taxon>
        <taxon>Galeomorphii</taxon>
        <taxon>Galeoidea</taxon>
        <taxon>Orectolobiformes</taxon>
        <taxon>Hemiscylliidae</taxon>
        <taxon>Chiloscyllium</taxon>
    </lineage>
</organism>
<evidence type="ECO:0000256" key="3">
    <source>
        <dbReference type="ARBA" id="ARBA00022763"/>
    </source>
</evidence>
<dbReference type="PANTHER" id="PTHR46239">
    <property type="entry name" value="DNA REPAIR PROTEIN RAD51 HOMOLOG 3 RAD51C"/>
    <property type="match status" value="1"/>
</dbReference>
<dbReference type="STRING" id="137246.A0A401SRB2"/>
<dbReference type="InterPro" id="IPR016467">
    <property type="entry name" value="DNA_recomb/repair_RecA-like"/>
</dbReference>
<dbReference type="GO" id="GO:0000400">
    <property type="term" value="F:four-way junction DNA binding"/>
    <property type="evidence" value="ECO:0007669"/>
    <property type="project" value="TreeGrafter"/>
</dbReference>
<evidence type="ECO:0000259" key="8">
    <source>
        <dbReference type="PROSITE" id="PS50162"/>
    </source>
</evidence>
<evidence type="ECO:0000256" key="1">
    <source>
        <dbReference type="ARBA" id="ARBA00004123"/>
    </source>
</evidence>
<dbReference type="GO" id="GO:0007131">
    <property type="term" value="P:reciprocal meiotic recombination"/>
    <property type="evidence" value="ECO:0007669"/>
    <property type="project" value="TreeGrafter"/>
</dbReference>
<keyword evidence="5" id="KW-0234">DNA repair</keyword>
<keyword evidence="2" id="KW-0547">Nucleotide-binding</keyword>
<protein>
    <recommendedName>
        <fullName evidence="7">DNA repair protein RAD51 homolog 3</fullName>
    </recommendedName>
</protein>
<name>A0A401SRB2_CHIPU</name>
<feature type="domain" description="RecA family profile 1" evidence="8">
    <location>
        <begin position="87"/>
        <end position="277"/>
    </location>
</feature>
<dbReference type="CDD" id="cd19492">
    <property type="entry name" value="Rad51C"/>
    <property type="match status" value="1"/>
</dbReference>
<dbReference type="GO" id="GO:0033065">
    <property type="term" value="C:Rad51C-XRCC3 complex"/>
    <property type="evidence" value="ECO:0007669"/>
    <property type="project" value="TreeGrafter"/>
</dbReference>
<dbReference type="EMBL" id="BEZZ01000472">
    <property type="protein sequence ID" value="GCC32928.1"/>
    <property type="molecule type" value="Genomic_DNA"/>
</dbReference>
<keyword evidence="3" id="KW-0227">DNA damage</keyword>
<reference evidence="9 10" key="1">
    <citation type="journal article" date="2018" name="Nat. Ecol. Evol.">
        <title>Shark genomes provide insights into elasmobranch evolution and the origin of vertebrates.</title>
        <authorList>
            <person name="Hara Y"/>
            <person name="Yamaguchi K"/>
            <person name="Onimaru K"/>
            <person name="Kadota M"/>
            <person name="Koyanagi M"/>
            <person name="Keeley SD"/>
            <person name="Tatsumi K"/>
            <person name="Tanaka K"/>
            <person name="Motone F"/>
            <person name="Kageyama Y"/>
            <person name="Nozu R"/>
            <person name="Adachi N"/>
            <person name="Nishimura O"/>
            <person name="Nakagawa R"/>
            <person name="Tanegashima C"/>
            <person name="Kiyatake I"/>
            <person name="Matsumoto R"/>
            <person name="Murakumo K"/>
            <person name="Nishida K"/>
            <person name="Terakita A"/>
            <person name="Kuratani S"/>
            <person name="Sato K"/>
            <person name="Hyodo S Kuraku.S."/>
        </authorList>
    </citation>
    <scope>NUCLEOTIDE SEQUENCE [LARGE SCALE GENOMIC DNA]</scope>
</reference>
<evidence type="ECO:0000256" key="7">
    <source>
        <dbReference type="ARBA" id="ARBA00040674"/>
    </source>
</evidence>
<dbReference type="GO" id="GO:0005524">
    <property type="term" value="F:ATP binding"/>
    <property type="evidence" value="ECO:0007669"/>
    <property type="project" value="UniProtKB-KW"/>
</dbReference>
<dbReference type="OrthoDB" id="5957327at2759"/>
<dbReference type="OMA" id="AMETFTV"/>
<accession>A0A401SRB2</accession>
<dbReference type="Pfam" id="PF08423">
    <property type="entry name" value="Rad51"/>
    <property type="match status" value="1"/>
</dbReference>
<dbReference type="Proteomes" id="UP000287033">
    <property type="component" value="Unassembled WGS sequence"/>
</dbReference>
<proteinExistence type="predicted"/>
<dbReference type="GO" id="GO:0140664">
    <property type="term" value="F:ATP-dependent DNA damage sensor activity"/>
    <property type="evidence" value="ECO:0007669"/>
    <property type="project" value="InterPro"/>
</dbReference>
<evidence type="ECO:0000256" key="2">
    <source>
        <dbReference type="ARBA" id="ARBA00022741"/>
    </source>
</evidence>
<dbReference type="InterPro" id="IPR020588">
    <property type="entry name" value="RecA_ATP-bd"/>
</dbReference>
<evidence type="ECO:0000256" key="4">
    <source>
        <dbReference type="ARBA" id="ARBA00022840"/>
    </source>
</evidence>
<dbReference type="Gene3D" id="3.40.50.300">
    <property type="entry name" value="P-loop containing nucleotide triphosphate hydrolases"/>
    <property type="match status" value="1"/>
</dbReference>
<dbReference type="SUPFAM" id="SSF52540">
    <property type="entry name" value="P-loop containing nucleoside triphosphate hydrolases"/>
    <property type="match status" value="1"/>
</dbReference>
<dbReference type="GO" id="GO:0000707">
    <property type="term" value="P:meiotic DNA recombinase assembly"/>
    <property type="evidence" value="ECO:0007669"/>
    <property type="project" value="TreeGrafter"/>
</dbReference>
<dbReference type="AlphaFoldDB" id="A0A401SRB2"/>
<sequence length="313" mass="34121">MQRDLGSFPFPPGIRVKLISSGFQSAEDLSGVRATELSKELGISKEEALEILQIVRQERPGEESQLSARLPSARKYTALELLEQEHAQGSIITFCSALDEVLGGGVPVGKIVEVCGAPGIGKTQLSIQLVVDAQIPECFGGLGGESVYIDTEGSFIVDRAMDIAAAAVHHCHLIAESNQDEVQREAAQAFSVSGILSRIYYFRCHDYVELLAQAHLLADFLVAHPKVCIVVIDSIAFPFRHNLDDLSLRTRLLNGLAQQLISMANEHNVAVVLTNQMTTRFGQVQSSLVPALGESWGHAATIRLILRWEGKLR</sequence>
<evidence type="ECO:0000256" key="5">
    <source>
        <dbReference type="ARBA" id="ARBA00023204"/>
    </source>
</evidence>
<dbReference type="PROSITE" id="PS50162">
    <property type="entry name" value="RECA_2"/>
    <property type="match status" value="1"/>
</dbReference>
<keyword evidence="10" id="KW-1185">Reference proteome</keyword>
<evidence type="ECO:0000313" key="10">
    <source>
        <dbReference type="Proteomes" id="UP000287033"/>
    </source>
</evidence>
<comment type="subcellular location">
    <subcellularLocation>
        <location evidence="1">Nucleus</location>
    </subcellularLocation>
</comment>
<dbReference type="GO" id="GO:0033063">
    <property type="term" value="C:Rad51B-Rad51C-Rad51D-XRCC2 complex"/>
    <property type="evidence" value="ECO:0007669"/>
    <property type="project" value="TreeGrafter"/>
</dbReference>
<dbReference type="InterPro" id="IPR052093">
    <property type="entry name" value="HR_Repair_Mediator"/>
</dbReference>